<feature type="domain" description="Integrase catalytic" evidence="1">
    <location>
        <begin position="101"/>
        <end position="276"/>
    </location>
</feature>
<keyword evidence="3" id="KW-1185">Reference proteome</keyword>
<dbReference type="InterPro" id="IPR039537">
    <property type="entry name" value="Retrotran_Ty1/copia-like"/>
</dbReference>
<evidence type="ECO:0000313" key="3">
    <source>
        <dbReference type="Proteomes" id="UP001419268"/>
    </source>
</evidence>
<gene>
    <name evidence="2" type="ORF">Scep_014286</name>
</gene>
<dbReference type="AlphaFoldDB" id="A0AAP0P1I1"/>
<protein>
    <recommendedName>
        <fullName evidence="1">Integrase catalytic domain-containing protein</fullName>
    </recommendedName>
</protein>
<name>A0AAP0P1I1_9MAGN</name>
<dbReference type="InterPro" id="IPR025724">
    <property type="entry name" value="GAG-pre-integrase_dom"/>
</dbReference>
<dbReference type="Pfam" id="PF25597">
    <property type="entry name" value="SH3_retrovirus"/>
    <property type="match status" value="1"/>
</dbReference>
<dbReference type="EMBL" id="JBBNAG010000006">
    <property type="protein sequence ID" value="KAK9125440.1"/>
    <property type="molecule type" value="Genomic_DNA"/>
</dbReference>
<dbReference type="GO" id="GO:0003676">
    <property type="term" value="F:nucleic acid binding"/>
    <property type="evidence" value="ECO:0007669"/>
    <property type="project" value="InterPro"/>
</dbReference>
<organism evidence="2 3">
    <name type="scientific">Stephania cephalantha</name>
    <dbReference type="NCBI Taxonomy" id="152367"/>
    <lineage>
        <taxon>Eukaryota</taxon>
        <taxon>Viridiplantae</taxon>
        <taxon>Streptophyta</taxon>
        <taxon>Embryophyta</taxon>
        <taxon>Tracheophyta</taxon>
        <taxon>Spermatophyta</taxon>
        <taxon>Magnoliopsida</taxon>
        <taxon>Ranunculales</taxon>
        <taxon>Menispermaceae</taxon>
        <taxon>Menispermoideae</taxon>
        <taxon>Cissampelideae</taxon>
        <taxon>Stephania</taxon>
    </lineage>
</organism>
<dbReference type="InterPro" id="IPR057670">
    <property type="entry name" value="SH3_retrovirus"/>
</dbReference>
<dbReference type="Pfam" id="PF00665">
    <property type="entry name" value="rve"/>
    <property type="match status" value="1"/>
</dbReference>
<dbReference type="InterPro" id="IPR001584">
    <property type="entry name" value="Integrase_cat-core"/>
</dbReference>
<evidence type="ECO:0000313" key="2">
    <source>
        <dbReference type="EMBL" id="KAK9125440.1"/>
    </source>
</evidence>
<evidence type="ECO:0000259" key="1">
    <source>
        <dbReference type="PROSITE" id="PS50994"/>
    </source>
</evidence>
<dbReference type="Pfam" id="PF13976">
    <property type="entry name" value="gag_pre-integrs"/>
    <property type="match status" value="1"/>
</dbReference>
<dbReference type="Gene3D" id="3.30.420.10">
    <property type="entry name" value="Ribonuclease H-like superfamily/Ribonuclease H"/>
    <property type="match status" value="1"/>
</dbReference>
<dbReference type="PANTHER" id="PTHR42648">
    <property type="entry name" value="TRANSPOSASE, PUTATIVE-RELATED"/>
    <property type="match status" value="1"/>
</dbReference>
<dbReference type="InterPro" id="IPR036397">
    <property type="entry name" value="RNaseH_sf"/>
</dbReference>
<sequence length="408" mass="46589">MLHLTQTRLSTVLLTQDINTKRVLLQGNLKDGLYQFFDPSADCSNKATVQAFVTSRRPPNHIWYLRLGHPSISALQQIMKNHLKMSSTPVQFCSICPLGKHHALPFNISQSSSSHVLELIHTDVWGPAQVTSHDGFNYYIHFLDDCTRFTWLFPLKNKLDALPTFITFKNMVENQFSTKIKHIQSDWVGEFRSFKPFLDAHGIFFQHSCPHTHEQNGRAERKHKHIIETSLTLLAEANLPYKFWYDACATSVFLINRLPSRILSDISPYQKLFQQPPDYSILKVFGCACYPYKRPYNAHKYQFRSEKRLFLGYSSIHKGYKCLSKTGRMFISRHVLFDEDEFPYSTLFQNTSVSSFPPVVPHSIITINSGDQGSAPLPMSSVPSASFPTSEPSSLSLLTILLLTAATY</sequence>
<proteinExistence type="predicted"/>
<dbReference type="SUPFAM" id="SSF53098">
    <property type="entry name" value="Ribonuclease H-like"/>
    <property type="match status" value="1"/>
</dbReference>
<dbReference type="InterPro" id="IPR012337">
    <property type="entry name" value="RNaseH-like_sf"/>
</dbReference>
<dbReference type="PANTHER" id="PTHR42648:SF26">
    <property type="entry name" value="INTEGRASE CATALYTIC DOMAIN-CONTAINING PROTEIN"/>
    <property type="match status" value="1"/>
</dbReference>
<comment type="caution">
    <text evidence="2">The sequence shown here is derived from an EMBL/GenBank/DDBJ whole genome shotgun (WGS) entry which is preliminary data.</text>
</comment>
<reference evidence="2 3" key="1">
    <citation type="submission" date="2024-01" db="EMBL/GenBank/DDBJ databases">
        <title>Genome assemblies of Stephania.</title>
        <authorList>
            <person name="Yang L."/>
        </authorList>
    </citation>
    <scope>NUCLEOTIDE SEQUENCE [LARGE SCALE GENOMIC DNA]</scope>
    <source>
        <strain evidence="2">JXDWG</strain>
        <tissue evidence="2">Leaf</tissue>
    </source>
</reference>
<dbReference type="PROSITE" id="PS50994">
    <property type="entry name" value="INTEGRASE"/>
    <property type="match status" value="1"/>
</dbReference>
<dbReference type="GO" id="GO:0015074">
    <property type="term" value="P:DNA integration"/>
    <property type="evidence" value="ECO:0007669"/>
    <property type="project" value="InterPro"/>
</dbReference>
<dbReference type="Proteomes" id="UP001419268">
    <property type="component" value="Unassembled WGS sequence"/>
</dbReference>
<accession>A0AAP0P1I1</accession>